<reference evidence="1 2" key="1">
    <citation type="submission" date="2019-11" db="EMBL/GenBank/DDBJ databases">
        <title>Whole genome sequence of Oryza granulata.</title>
        <authorList>
            <person name="Li W."/>
        </authorList>
    </citation>
    <scope>NUCLEOTIDE SEQUENCE [LARGE SCALE GENOMIC DNA]</scope>
    <source>
        <strain evidence="2">cv. Menghai</strain>
        <tissue evidence="1">Leaf</tissue>
    </source>
</reference>
<protein>
    <submittedName>
        <fullName evidence="1">Uncharacterized protein</fullName>
    </submittedName>
</protein>
<dbReference type="Proteomes" id="UP000479710">
    <property type="component" value="Unassembled WGS sequence"/>
</dbReference>
<comment type="caution">
    <text evidence="1">The sequence shown here is derived from an EMBL/GenBank/DDBJ whole genome shotgun (WGS) entry which is preliminary data.</text>
</comment>
<evidence type="ECO:0000313" key="1">
    <source>
        <dbReference type="EMBL" id="KAF0887616.1"/>
    </source>
</evidence>
<dbReference type="OrthoDB" id="674119at2759"/>
<gene>
    <name evidence="1" type="ORF">E2562_002333</name>
</gene>
<name>A0A6G1BI46_9ORYZ</name>
<proteinExistence type="predicted"/>
<evidence type="ECO:0000313" key="2">
    <source>
        <dbReference type="Proteomes" id="UP000479710"/>
    </source>
</evidence>
<dbReference type="AlphaFoldDB" id="A0A6G1BI46"/>
<keyword evidence="2" id="KW-1185">Reference proteome</keyword>
<organism evidence="1 2">
    <name type="scientific">Oryza meyeriana var. granulata</name>
    <dbReference type="NCBI Taxonomy" id="110450"/>
    <lineage>
        <taxon>Eukaryota</taxon>
        <taxon>Viridiplantae</taxon>
        <taxon>Streptophyta</taxon>
        <taxon>Embryophyta</taxon>
        <taxon>Tracheophyta</taxon>
        <taxon>Spermatophyta</taxon>
        <taxon>Magnoliopsida</taxon>
        <taxon>Liliopsida</taxon>
        <taxon>Poales</taxon>
        <taxon>Poaceae</taxon>
        <taxon>BOP clade</taxon>
        <taxon>Oryzoideae</taxon>
        <taxon>Oryzeae</taxon>
        <taxon>Oryzinae</taxon>
        <taxon>Oryza</taxon>
        <taxon>Oryza meyeriana</taxon>
    </lineage>
</organism>
<accession>A0A6G1BI46</accession>
<sequence>MMSAAAARRGANGGGWLHAAWMALTGGATPAELLMEEEVAGGGGSSLPVLTVRSSSRYELVSTEEPDGDGTSWEASQLASEAELFLLAREGDPKTTTRSSPESIFACDELRMSKPEFWRLSGKKAIAGDGEPGSKAAVAESEPFLTRAAAVGRSG</sequence>
<dbReference type="EMBL" id="SPHZ02000012">
    <property type="protein sequence ID" value="KAF0887616.1"/>
    <property type="molecule type" value="Genomic_DNA"/>
</dbReference>